<keyword evidence="2" id="KW-0418">Kinase</keyword>
<dbReference type="InterPro" id="IPR000014">
    <property type="entry name" value="PAS"/>
</dbReference>
<dbReference type="Pfam" id="PF00072">
    <property type="entry name" value="Response_reg"/>
    <property type="match status" value="1"/>
</dbReference>
<organism evidence="10 11">
    <name type="scientific">Mariniphaga sediminis</name>
    <dbReference type="NCBI Taxonomy" id="1628158"/>
    <lineage>
        <taxon>Bacteria</taxon>
        <taxon>Pseudomonadati</taxon>
        <taxon>Bacteroidota</taxon>
        <taxon>Bacteroidia</taxon>
        <taxon>Marinilabiliales</taxon>
        <taxon>Prolixibacteraceae</taxon>
        <taxon>Mariniphaga</taxon>
    </lineage>
</organism>
<dbReference type="NCBIfam" id="TIGR00229">
    <property type="entry name" value="sensory_box"/>
    <property type="match status" value="1"/>
</dbReference>
<dbReference type="SMART" id="SM00387">
    <property type="entry name" value="HATPase_c"/>
    <property type="match status" value="1"/>
</dbReference>
<feature type="domain" description="Response regulatory" evidence="7">
    <location>
        <begin position="3"/>
        <end position="122"/>
    </location>
</feature>
<dbReference type="AlphaFoldDB" id="A0A399D0H7"/>
<evidence type="ECO:0000313" key="10">
    <source>
        <dbReference type="EMBL" id="RIH64698.1"/>
    </source>
</evidence>
<dbReference type="Pfam" id="PF02518">
    <property type="entry name" value="HATPase_c"/>
    <property type="match status" value="1"/>
</dbReference>
<dbReference type="InterPro" id="IPR035965">
    <property type="entry name" value="PAS-like_dom_sf"/>
</dbReference>
<proteinExistence type="predicted"/>
<dbReference type="GO" id="GO:0000155">
    <property type="term" value="F:phosphorelay sensor kinase activity"/>
    <property type="evidence" value="ECO:0007669"/>
    <property type="project" value="InterPro"/>
</dbReference>
<dbReference type="SUPFAM" id="SSF55874">
    <property type="entry name" value="ATPase domain of HSP90 chaperone/DNA topoisomerase II/histidine kinase"/>
    <property type="match status" value="1"/>
</dbReference>
<dbReference type="Proteomes" id="UP000266441">
    <property type="component" value="Unassembled WGS sequence"/>
</dbReference>
<dbReference type="Gene3D" id="3.40.50.2300">
    <property type="match status" value="1"/>
</dbReference>
<dbReference type="InterPro" id="IPR005467">
    <property type="entry name" value="His_kinase_dom"/>
</dbReference>
<dbReference type="InterPro" id="IPR000700">
    <property type="entry name" value="PAS-assoc_C"/>
</dbReference>
<evidence type="ECO:0000259" key="9">
    <source>
        <dbReference type="PROSITE" id="PS50113"/>
    </source>
</evidence>
<dbReference type="PROSITE" id="PS50112">
    <property type="entry name" value="PAS"/>
    <property type="match status" value="1"/>
</dbReference>
<protein>
    <submittedName>
        <fullName evidence="10">Response regulator</fullName>
    </submittedName>
</protein>
<keyword evidence="5" id="KW-0175">Coiled coil</keyword>
<dbReference type="CDD" id="cd16917">
    <property type="entry name" value="HATPase_UhpB-NarQ-NarX-like"/>
    <property type="match status" value="1"/>
</dbReference>
<dbReference type="SUPFAM" id="SSF52172">
    <property type="entry name" value="CheY-like"/>
    <property type="match status" value="1"/>
</dbReference>
<dbReference type="RefSeq" id="WP_119350570.1">
    <property type="nucleotide sequence ID" value="NZ_JBFHKJ010000010.1"/>
</dbReference>
<reference evidence="10 11" key="1">
    <citation type="journal article" date="2015" name="Int. J. Syst. Evol. Microbiol.">
        <title>Mariniphaga sediminis sp. nov., isolated from coastal sediment.</title>
        <authorList>
            <person name="Wang F.Q."/>
            <person name="Shen Q.Y."/>
            <person name="Chen G.J."/>
            <person name="Du Z.J."/>
        </authorList>
    </citation>
    <scope>NUCLEOTIDE SEQUENCE [LARGE SCALE GENOMIC DNA]</scope>
    <source>
        <strain evidence="10 11">SY21</strain>
    </source>
</reference>
<dbReference type="InterPro" id="IPR011712">
    <property type="entry name" value="Sig_transdc_His_kin_sub3_dim/P"/>
</dbReference>
<keyword evidence="4" id="KW-0597">Phosphoprotein</keyword>
<evidence type="ECO:0000256" key="1">
    <source>
        <dbReference type="ARBA" id="ARBA00022679"/>
    </source>
</evidence>
<dbReference type="EMBL" id="QWET01000009">
    <property type="protein sequence ID" value="RIH64698.1"/>
    <property type="molecule type" value="Genomic_DNA"/>
</dbReference>
<dbReference type="PANTHER" id="PTHR24421:SF58">
    <property type="entry name" value="SIGNAL TRANSDUCTION HISTIDINE-PROTEIN KINASE_PHOSPHATASE UHPB"/>
    <property type="match status" value="1"/>
</dbReference>
<keyword evidence="3" id="KW-0902">Two-component regulatory system</keyword>
<gene>
    <name evidence="10" type="ORF">D1164_13760</name>
</gene>
<dbReference type="CDD" id="cd00130">
    <property type="entry name" value="PAS"/>
    <property type="match status" value="1"/>
</dbReference>
<dbReference type="InterPro" id="IPR001789">
    <property type="entry name" value="Sig_transdc_resp-reg_receiver"/>
</dbReference>
<keyword evidence="1" id="KW-0808">Transferase</keyword>
<feature type="domain" description="Histidine kinase" evidence="6">
    <location>
        <begin position="412"/>
        <end position="504"/>
    </location>
</feature>
<name>A0A399D0H7_9BACT</name>
<dbReference type="PANTHER" id="PTHR24421">
    <property type="entry name" value="NITRATE/NITRITE SENSOR PROTEIN NARX-RELATED"/>
    <property type="match status" value="1"/>
</dbReference>
<feature type="coiled-coil region" evidence="5">
    <location>
        <begin position="269"/>
        <end position="303"/>
    </location>
</feature>
<evidence type="ECO:0000256" key="3">
    <source>
        <dbReference type="ARBA" id="ARBA00023012"/>
    </source>
</evidence>
<dbReference type="PROSITE" id="PS50113">
    <property type="entry name" value="PAC"/>
    <property type="match status" value="1"/>
</dbReference>
<dbReference type="Pfam" id="PF13426">
    <property type="entry name" value="PAS_9"/>
    <property type="match status" value="1"/>
</dbReference>
<dbReference type="Gene3D" id="3.30.450.20">
    <property type="entry name" value="PAS domain"/>
    <property type="match status" value="1"/>
</dbReference>
<feature type="domain" description="PAS" evidence="8">
    <location>
        <begin position="152"/>
        <end position="205"/>
    </location>
</feature>
<keyword evidence="11" id="KW-1185">Reference proteome</keyword>
<dbReference type="GO" id="GO:0046983">
    <property type="term" value="F:protein dimerization activity"/>
    <property type="evidence" value="ECO:0007669"/>
    <property type="project" value="InterPro"/>
</dbReference>
<evidence type="ECO:0000256" key="2">
    <source>
        <dbReference type="ARBA" id="ARBA00022777"/>
    </source>
</evidence>
<dbReference type="Gene3D" id="3.30.565.10">
    <property type="entry name" value="Histidine kinase-like ATPase, C-terminal domain"/>
    <property type="match status" value="1"/>
</dbReference>
<dbReference type="OrthoDB" id="9778366at2"/>
<evidence type="ECO:0000259" key="8">
    <source>
        <dbReference type="PROSITE" id="PS50112"/>
    </source>
</evidence>
<evidence type="ECO:0000256" key="4">
    <source>
        <dbReference type="PROSITE-ProRule" id="PRU00169"/>
    </source>
</evidence>
<sequence length="505" mass="58076">MKKILAIDDNEINLVLLNQIFKLYYPDFLFLQATSGKEGIEVAVTEIPEIILLDILMPEMNGYEVCAYLKKETATCHIPILMISALGQNPIERTKGLNAGADAFISKPFSQDELRAQIDVVLRIKKAEDLLRKRNESLEVLIKDQTTKYLQSEERYLQISEHALEFYWEVDSKGIFTYVSPVIEKILGEKPDRIVGEKSYISLFQLHFGRTKKSTIEESFLNQSSFNDCEIELKIKRETIWLSASGFSTFDKKGKFYGFRGVCYDITKRKEAEIALKKSLKQIKNYQKKLKYLNTELTLVEERERRRIAENLHDSLGQTLSLAYIKLSSIMNENFPPRVQKTINEISELLNNAISESRTLTYDLSPPILYELGLIPAFKWKLEQIEMKHEIQTTLHGENQKIGIRKEFNIFLYRIVAELLNNVLKHAQANSVELEVKKEKKYYYISVRDNGIGFKKNLDKKAKLDGGFGLMSINERLDNIKGRLEIKSVMGEGTNATVIIPTSEG</sequence>
<evidence type="ECO:0000259" key="6">
    <source>
        <dbReference type="PROSITE" id="PS50109"/>
    </source>
</evidence>
<dbReference type="InterPro" id="IPR011006">
    <property type="entry name" value="CheY-like_superfamily"/>
</dbReference>
<dbReference type="InterPro" id="IPR003594">
    <property type="entry name" value="HATPase_dom"/>
</dbReference>
<evidence type="ECO:0000313" key="11">
    <source>
        <dbReference type="Proteomes" id="UP000266441"/>
    </source>
</evidence>
<dbReference type="SMART" id="SM00448">
    <property type="entry name" value="REC"/>
    <property type="match status" value="1"/>
</dbReference>
<dbReference type="SUPFAM" id="SSF55785">
    <property type="entry name" value="PYP-like sensor domain (PAS domain)"/>
    <property type="match status" value="1"/>
</dbReference>
<dbReference type="Gene3D" id="1.20.5.1930">
    <property type="match status" value="1"/>
</dbReference>
<dbReference type="InterPro" id="IPR036890">
    <property type="entry name" value="HATPase_C_sf"/>
</dbReference>
<dbReference type="GO" id="GO:0016020">
    <property type="term" value="C:membrane"/>
    <property type="evidence" value="ECO:0007669"/>
    <property type="project" value="InterPro"/>
</dbReference>
<dbReference type="InterPro" id="IPR050482">
    <property type="entry name" value="Sensor_HK_TwoCompSys"/>
</dbReference>
<comment type="caution">
    <text evidence="10">The sequence shown here is derived from an EMBL/GenBank/DDBJ whole genome shotgun (WGS) entry which is preliminary data.</text>
</comment>
<feature type="modified residue" description="4-aspartylphosphate" evidence="4">
    <location>
        <position position="54"/>
    </location>
</feature>
<feature type="domain" description="PAC" evidence="9">
    <location>
        <begin position="214"/>
        <end position="278"/>
    </location>
</feature>
<dbReference type="PROSITE" id="PS50110">
    <property type="entry name" value="RESPONSE_REGULATORY"/>
    <property type="match status" value="1"/>
</dbReference>
<accession>A0A399D0H7</accession>
<dbReference type="PROSITE" id="PS50109">
    <property type="entry name" value="HIS_KIN"/>
    <property type="match status" value="1"/>
</dbReference>
<dbReference type="Pfam" id="PF07730">
    <property type="entry name" value="HisKA_3"/>
    <property type="match status" value="1"/>
</dbReference>
<evidence type="ECO:0000259" key="7">
    <source>
        <dbReference type="PROSITE" id="PS50110"/>
    </source>
</evidence>
<evidence type="ECO:0000256" key="5">
    <source>
        <dbReference type="SAM" id="Coils"/>
    </source>
</evidence>